<dbReference type="Pfam" id="PF20057">
    <property type="entry name" value="DUF6456"/>
    <property type="match status" value="1"/>
</dbReference>
<feature type="domain" description="DUF6456" evidence="1">
    <location>
        <begin position="15"/>
        <end position="143"/>
    </location>
</feature>
<sequence length="145" mass="15241">MRELVERTVGVGRSVRVNVAESPLGWLRARGLVDARQLEAGERLRGDYETAALGARVTMRWAARVDGGGAGGGGLDPVMAQVAAKARFDAAMAAAGAGLQDIAWRVICAGDALPVAEKGLGWPARAGRLVLTLALDRLADHYRLP</sequence>
<keyword evidence="3" id="KW-1185">Reference proteome</keyword>
<dbReference type="EMBL" id="BAAAES010000001">
    <property type="protein sequence ID" value="GAA0656966.1"/>
    <property type="molecule type" value="Genomic_DNA"/>
</dbReference>
<dbReference type="InterPro" id="IPR045599">
    <property type="entry name" value="DUF6456"/>
</dbReference>
<evidence type="ECO:0000313" key="2">
    <source>
        <dbReference type="EMBL" id="GAA0656966.1"/>
    </source>
</evidence>
<evidence type="ECO:0000313" key="3">
    <source>
        <dbReference type="Proteomes" id="UP001500238"/>
    </source>
</evidence>
<gene>
    <name evidence="2" type="ORF">GCM10009102_01170</name>
</gene>
<proteinExistence type="predicted"/>
<organism evidence="2 3">
    <name type="scientific">Sphingomonas insulae</name>
    <dbReference type="NCBI Taxonomy" id="424800"/>
    <lineage>
        <taxon>Bacteria</taxon>
        <taxon>Pseudomonadati</taxon>
        <taxon>Pseudomonadota</taxon>
        <taxon>Alphaproteobacteria</taxon>
        <taxon>Sphingomonadales</taxon>
        <taxon>Sphingomonadaceae</taxon>
        <taxon>Sphingomonas</taxon>
    </lineage>
</organism>
<accession>A0ABN1HKQ8</accession>
<reference evidence="2 3" key="1">
    <citation type="journal article" date="2019" name="Int. J. Syst. Evol. Microbiol.">
        <title>The Global Catalogue of Microorganisms (GCM) 10K type strain sequencing project: providing services to taxonomists for standard genome sequencing and annotation.</title>
        <authorList>
            <consortium name="The Broad Institute Genomics Platform"/>
            <consortium name="The Broad Institute Genome Sequencing Center for Infectious Disease"/>
            <person name="Wu L."/>
            <person name="Ma J."/>
        </authorList>
    </citation>
    <scope>NUCLEOTIDE SEQUENCE [LARGE SCALE GENOMIC DNA]</scope>
    <source>
        <strain evidence="2 3">JCM 14603</strain>
    </source>
</reference>
<comment type="caution">
    <text evidence="2">The sequence shown here is derived from an EMBL/GenBank/DDBJ whole genome shotgun (WGS) entry which is preliminary data.</text>
</comment>
<dbReference type="Proteomes" id="UP001500238">
    <property type="component" value="Unassembled WGS sequence"/>
</dbReference>
<protein>
    <recommendedName>
        <fullName evidence="1">DUF6456 domain-containing protein</fullName>
    </recommendedName>
</protein>
<dbReference type="RefSeq" id="WP_163957615.1">
    <property type="nucleotide sequence ID" value="NZ_BAAAES010000001.1"/>
</dbReference>
<evidence type="ECO:0000259" key="1">
    <source>
        <dbReference type="Pfam" id="PF20057"/>
    </source>
</evidence>
<name>A0ABN1HKQ8_9SPHN</name>